<reference evidence="2 3" key="1">
    <citation type="submission" date="2019-04" db="EMBL/GenBank/DDBJ databases">
        <title>Annotation for the trematode Fasciola gigantica.</title>
        <authorList>
            <person name="Choi Y.-J."/>
        </authorList>
    </citation>
    <scope>NUCLEOTIDE SEQUENCE [LARGE SCALE GENOMIC DNA]</scope>
    <source>
        <strain evidence="2">Uganda_cow_1</strain>
    </source>
</reference>
<dbReference type="Gene3D" id="1.20.1270.60">
    <property type="entry name" value="Arfaptin homology (AH) domain/BAR domain"/>
    <property type="match status" value="1"/>
</dbReference>
<dbReference type="EMBL" id="SUNJ01000292">
    <property type="protein sequence ID" value="TPP67771.1"/>
    <property type="molecule type" value="Genomic_DNA"/>
</dbReference>
<comment type="caution">
    <text evidence="2">The sequence shown here is derived from an EMBL/GenBank/DDBJ whole genome shotgun (WGS) entry which is preliminary data.</text>
</comment>
<dbReference type="SUPFAM" id="SSF103657">
    <property type="entry name" value="BAR/IMD domain-like"/>
    <property type="match status" value="1"/>
</dbReference>
<protein>
    <submittedName>
        <fullName evidence="2">Endophilin-A3</fullName>
    </submittedName>
</protein>
<proteinExistence type="predicted"/>
<gene>
    <name evidence="2" type="ORF">FGIG_11263</name>
</gene>
<dbReference type="InterPro" id="IPR004148">
    <property type="entry name" value="BAR_dom"/>
</dbReference>
<sequence>MPFANFKKKLAESNQLLAEKIAKAKRTDPGEEYNRLTKLIDIHKHYYKDVCKRATACLEPTQKVVSRIRPTAAAAGSHSAPVREGYPHAELLLGDCFLKYGEQFGRDTTFGAALLMANEKYWQLAEAKSRAMEEMNSGFINPIADTLNQDIREIKVVKSKVNPVC</sequence>
<keyword evidence="3" id="KW-1185">Reference proteome</keyword>
<accession>A0A504Z5U6</accession>
<organism evidence="2 3">
    <name type="scientific">Fasciola gigantica</name>
    <name type="common">Giant liver fluke</name>
    <dbReference type="NCBI Taxonomy" id="46835"/>
    <lineage>
        <taxon>Eukaryota</taxon>
        <taxon>Metazoa</taxon>
        <taxon>Spiralia</taxon>
        <taxon>Lophotrochozoa</taxon>
        <taxon>Platyhelminthes</taxon>
        <taxon>Trematoda</taxon>
        <taxon>Digenea</taxon>
        <taxon>Plagiorchiida</taxon>
        <taxon>Echinostomata</taxon>
        <taxon>Echinostomatoidea</taxon>
        <taxon>Fasciolidae</taxon>
        <taxon>Fasciola</taxon>
    </lineage>
</organism>
<dbReference type="AlphaFoldDB" id="A0A504Z5U6"/>
<evidence type="ECO:0000259" key="1">
    <source>
        <dbReference type="Pfam" id="PF03114"/>
    </source>
</evidence>
<dbReference type="GO" id="GO:0005737">
    <property type="term" value="C:cytoplasm"/>
    <property type="evidence" value="ECO:0007669"/>
    <property type="project" value="InterPro"/>
</dbReference>
<dbReference type="Pfam" id="PF03114">
    <property type="entry name" value="BAR"/>
    <property type="match status" value="1"/>
</dbReference>
<feature type="domain" description="BAR" evidence="1">
    <location>
        <begin position="6"/>
        <end position="156"/>
    </location>
</feature>
<dbReference type="STRING" id="46835.A0A504Z5U6"/>
<name>A0A504Z5U6_FASGI</name>
<dbReference type="OrthoDB" id="207120at2759"/>
<evidence type="ECO:0000313" key="2">
    <source>
        <dbReference type="EMBL" id="TPP67771.1"/>
    </source>
</evidence>
<dbReference type="InterPro" id="IPR027267">
    <property type="entry name" value="AH/BAR_dom_sf"/>
</dbReference>
<dbReference type="Proteomes" id="UP000316759">
    <property type="component" value="Unassembled WGS sequence"/>
</dbReference>
<evidence type="ECO:0000313" key="3">
    <source>
        <dbReference type="Proteomes" id="UP000316759"/>
    </source>
</evidence>